<proteinExistence type="predicted"/>
<feature type="non-terminal residue" evidence="1">
    <location>
        <position position="201"/>
    </location>
</feature>
<gene>
    <name evidence="1" type="ORF">EWB00_007240</name>
</gene>
<dbReference type="InterPro" id="IPR008972">
    <property type="entry name" value="Cupredoxin"/>
</dbReference>
<reference evidence="1 2" key="1">
    <citation type="submission" date="2019-03" db="EMBL/GenBank/DDBJ databases">
        <title>An improved genome assembly of the fluke Schistosoma japonicum.</title>
        <authorList>
            <person name="Hu W."/>
            <person name="Luo F."/>
            <person name="Yin M."/>
            <person name="Mo X."/>
            <person name="Sun C."/>
            <person name="Wu Q."/>
            <person name="Zhu B."/>
            <person name="Xiang M."/>
            <person name="Wang J."/>
            <person name="Wang Y."/>
            <person name="Zhang T."/>
            <person name="Xu B."/>
            <person name="Zheng H."/>
            <person name="Feng Z."/>
        </authorList>
    </citation>
    <scope>NUCLEOTIDE SEQUENCE [LARGE SCALE GENOMIC DNA]</scope>
    <source>
        <strain evidence="1">HuSjv2</strain>
        <tissue evidence="1">Worms</tissue>
    </source>
</reference>
<comment type="caution">
    <text evidence="1">The sequence shown here is derived from an EMBL/GenBank/DDBJ whole genome shotgun (WGS) entry which is preliminary data.</text>
</comment>
<dbReference type="Gene3D" id="2.60.40.420">
    <property type="entry name" value="Cupredoxins - blue copper proteins"/>
    <property type="match status" value="1"/>
</dbReference>
<accession>A0A4Z2CVG0</accession>
<evidence type="ECO:0000313" key="2">
    <source>
        <dbReference type="Proteomes" id="UP000311919"/>
    </source>
</evidence>
<sequence>MCSTYTIEAQFIRSNKTCILWILLLVLCKLTKLSYNGCNAFQSHLIYWDPDNIIFQTKPVTLLRVKPKDEIIFVCAQESLYILWTYEHQVFESCSMWLNDNLMVNLLLRCPNKLSRKLQMRQSTNDTLKDQWNSMNSHKSFIKNDINLRENNSYVKNNTMKLNRFTEYSTKYPTQFTLLVEEFAWANGNPSFPINRPVYFL</sequence>
<protein>
    <submittedName>
        <fullName evidence="1">Uncharacterized protein</fullName>
    </submittedName>
</protein>
<evidence type="ECO:0000313" key="1">
    <source>
        <dbReference type="EMBL" id="TNN08217.1"/>
    </source>
</evidence>
<dbReference type="OrthoDB" id="6269092at2759"/>
<organism evidence="1 2">
    <name type="scientific">Schistosoma japonicum</name>
    <name type="common">Blood fluke</name>
    <dbReference type="NCBI Taxonomy" id="6182"/>
    <lineage>
        <taxon>Eukaryota</taxon>
        <taxon>Metazoa</taxon>
        <taxon>Spiralia</taxon>
        <taxon>Lophotrochozoa</taxon>
        <taxon>Platyhelminthes</taxon>
        <taxon>Trematoda</taxon>
        <taxon>Digenea</taxon>
        <taxon>Strigeidida</taxon>
        <taxon>Schistosomatoidea</taxon>
        <taxon>Schistosomatidae</taxon>
        <taxon>Schistosoma</taxon>
    </lineage>
</organism>
<keyword evidence="2" id="KW-1185">Reference proteome</keyword>
<name>A0A4Z2CVG0_SCHJA</name>
<dbReference type="EMBL" id="SKCS01000413">
    <property type="protein sequence ID" value="TNN08217.1"/>
    <property type="molecule type" value="Genomic_DNA"/>
</dbReference>
<dbReference type="Proteomes" id="UP000311919">
    <property type="component" value="Unassembled WGS sequence"/>
</dbReference>
<dbReference type="AlphaFoldDB" id="A0A4Z2CVG0"/>